<dbReference type="AlphaFoldDB" id="A0A9D2SVD9"/>
<evidence type="ECO:0000256" key="9">
    <source>
        <dbReference type="ARBA" id="ARBA00022984"/>
    </source>
</evidence>
<keyword evidence="4 15" id="KW-0479">Metal-binding</keyword>
<dbReference type="GO" id="GO:0071555">
    <property type="term" value="P:cell wall organization"/>
    <property type="evidence" value="ECO:0007669"/>
    <property type="project" value="UniProtKB-KW"/>
</dbReference>
<dbReference type="InterPro" id="IPR013815">
    <property type="entry name" value="ATP_grasp_subdomain_1"/>
</dbReference>
<dbReference type="InterPro" id="IPR011127">
    <property type="entry name" value="Dala_Dala_lig_N"/>
</dbReference>
<protein>
    <recommendedName>
        <fullName evidence="12">D-alanine--D-alanine ligase</fullName>
        <ecNumber evidence="12">6.3.2.4</ecNumber>
    </recommendedName>
    <alternativeName>
        <fullName evidence="12">D-Ala-D-Ala ligase</fullName>
    </alternativeName>
    <alternativeName>
        <fullName evidence="12">D-alanylalanine synthetase</fullName>
    </alternativeName>
</protein>
<name>A0A9D2SVD9_9FIRM</name>
<dbReference type="NCBIfam" id="TIGR01205">
    <property type="entry name" value="D_ala_D_alaTIGR"/>
    <property type="match status" value="1"/>
</dbReference>
<dbReference type="PROSITE" id="PS00843">
    <property type="entry name" value="DALA_DALA_LIGASE_1"/>
    <property type="match status" value="1"/>
</dbReference>
<dbReference type="GO" id="GO:0005829">
    <property type="term" value="C:cytosol"/>
    <property type="evidence" value="ECO:0007669"/>
    <property type="project" value="TreeGrafter"/>
</dbReference>
<dbReference type="InterPro" id="IPR016185">
    <property type="entry name" value="PreATP-grasp_dom_sf"/>
</dbReference>
<feature type="active site" evidence="13">
    <location>
        <position position="16"/>
    </location>
</feature>
<keyword evidence="10 15" id="KW-0464">Manganese</keyword>
<comment type="catalytic activity">
    <reaction evidence="12">
        <text>2 D-alanine + ATP = D-alanyl-D-alanine + ADP + phosphate + H(+)</text>
        <dbReference type="Rhea" id="RHEA:11224"/>
        <dbReference type="ChEBI" id="CHEBI:15378"/>
        <dbReference type="ChEBI" id="CHEBI:30616"/>
        <dbReference type="ChEBI" id="CHEBI:43474"/>
        <dbReference type="ChEBI" id="CHEBI:57416"/>
        <dbReference type="ChEBI" id="CHEBI:57822"/>
        <dbReference type="ChEBI" id="CHEBI:456216"/>
        <dbReference type="EC" id="6.3.2.4"/>
    </reaction>
</comment>
<feature type="binding site" evidence="14">
    <location>
        <begin position="178"/>
        <end position="180"/>
    </location>
    <ligand>
        <name>ATP</name>
        <dbReference type="ChEBI" id="CHEBI:30616"/>
    </ligand>
</feature>
<dbReference type="InterPro" id="IPR005905">
    <property type="entry name" value="D_ala_D_ala"/>
</dbReference>
<gene>
    <name evidence="12" type="primary">ddl</name>
    <name evidence="18" type="ORF">H9702_01495</name>
</gene>
<dbReference type="SUPFAM" id="SSF56059">
    <property type="entry name" value="Glutathione synthetase ATP-binding domain-like"/>
    <property type="match status" value="1"/>
</dbReference>
<comment type="caution">
    <text evidence="18">The sequence shown here is derived from an EMBL/GenBank/DDBJ whole genome shotgun (WGS) entry which is preliminary data.</text>
</comment>
<reference evidence="18" key="1">
    <citation type="journal article" date="2021" name="PeerJ">
        <title>Extensive microbial diversity within the chicken gut microbiome revealed by metagenomics and culture.</title>
        <authorList>
            <person name="Gilroy R."/>
            <person name="Ravi A."/>
            <person name="Getino M."/>
            <person name="Pursley I."/>
            <person name="Horton D.L."/>
            <person name="Alikhan N.F."/>
            <person name="Baker D."/>
            <person name="Gharbi K."/>
            <person name="Hall N."/>
            <person name="Watson M."/>
            <person name="Adriaenssens E.M."/>
            <person name="Foster-Nyarko E."/>
            <person name="Jarju S."/>
            <person name="Secka A."/>
            <person name="Antonio M."/>
            <person name="Oren A."/>
            <person name="Chaudhuri R.R."/>
            <person name="La Ragione R."/>
            <person name="Hildebrand F."/>
            <person name="Pallen M.J."/>
        </authorList>
    </citation>
    <scope>NUCLEOTIDE SEQUENCE</scope>
    <source>
        <strain evidence="18">CHK187-11901</strain>
    </source>
</reference>
<dbReference type="PIRSF" id="PIRSF039102">
    <property type="entry name" value="Ddl/VanB"/>
    <property type="match status" value="1"/>
</dbReference>
<dbReference type="PANTHER" id="PTHR23132">
    <property type="entry name" value="D-ALANINE--D-ALANINE LIGASE"/>
    <property type="match status" value="1"/>
</dbReference>
<organism evidence="18 19">
    <name type="scientific">Candidatus Merdibacter merdavium</name>
    <dbReference type="NCBI Taxonomy" id="2838692"/>
    <lineage>
        <taxon>Bacteria</taxon>
        <taxon>Bacillati</taxon>
        <taxon>Bacillota</taxon>
        <taxon>Erysipelotrichia</taxon>
        <taxon>Erysipelotrichales</taxon>
        <taxon>Erysipelotrichaceae</taxon>
        <taxon>Merdibacter</taxon>
    </lineage>
</organism>
<keyword evidence="3 12" id="KW-0436">Ligase</keyword>
<accession>A0A9D2SVD9</accession>
<dbReference type="GO" id="GO:0005524">
    <property type="term" value="F:ATP binding"/>
    <property type="evidence" value="ECO:0007669"/>
    <property type="project" value="UniProtKB-UniRule"/>
</dbReference>
<comment type="cofactor">
    <cofactor evidence="1">
        <name>Mn(2+)</name>
        <dbReference type="ChEBI" id="CHEBI:29035"/>
    </cofactor>
</comment>
<dbReference type="GO" id="GO:0008716">
    <property type="term" value="F:D-alanine-D-alanine ligase activity"/>
    <property type="evidence" value="ECO:0007669"/>
    <property type="project" value="UniProtKB-UniRule"/>
</dbReference>
<evidence type="ECO:0000256" key="12">
    <source>
        <dbReference type="HAMAP-Rule" id="MF_00047"/>
    </source>
</evidence>
<comment type="function">
    <text evidence="12">Cell wall formation.</text>
</comment>
<keyword evidence="5 14" id="KW-0547">Nucleotide-binding</keyword>
<evidence type="ECO:0000259" key="17">
    <source>
        <dbReference type="PROSITE" id="PS50975"/>
    </source>
</evidence>
<evidence type="ECO:0000256" key="15">
    <source>
        <dbReference type="PIRSR" id="PIRSR039102-3"/>
    </source>
</evidence>
<feature type="binding site" evidence="15">
    <location>
        <position position="313"/>
    </location>
    <ligand>
        <name>Mg(2+)</name>
        <dbReference type="ChEBI" id="CHEBI:18420"/>
        <label>2</label>
    </ligand>
</feature>
<feature type="binding site" evidence="15">
    <location>
        <position position="298"/>
    </location>
    <ligand>
        <name>Mg(2+)</name>
        <dbReference type="ChEBI" id="CHEBI:18420"/>
        <label>1</label>
    </ligand>
</feature>
<evidence type="ECO:0000256" key="5">
    <source>
        <dbReference type="ARBA" id="ARBA00022741"/>
    </source>
</evidence>
<dbReference type="HAMAP" id="MF_00047">
    <property type="entry name" value="Dala_Dala_lig"/>
    <property type="match status" value="1"/>
</dbReference>
<keyword evidence="6 16" id="KW-0067">ATP-binding</keyword>
<dbReference type="PROSITE" id="PS50975">
    <property type="entry name" value="ATP_GRASP"/>
    <property type="match status" value="1"/>
</dbReference>
<evidence type="ECO:0000313" key="19">
    <source>
        <dbReference type="Proteomes" id="UP000823896"/>
    </source>
</evidence>
<dbReference type="PANTHER" id="PTHR23132:SF25">
    <property type="entry name" value="D-ALANINE--D-ALANINE LIGASE A"/>
    <property type="match status" value="1"/>
</dbReference>
<evidence type="ECO:0000256" key="16">
    <source>
        <dbReference type="PROSITE-ProRule" id="PRU00409"/>
    </source>
</evidence>
<dbReference type="InterPro" id="IPR011761">
    <property type="entry name" value="ATP-grasp"/>
</dbReference>
<dbReference type="Gene3D" id="3.30.470.20">
    <property type="entry name" value="ATP-grasp fold, B domain"/>
    <property type="match status" value="1"/>
</dbReference>
<dbReference type="Proteomes" id="UP000823896">
    <property type="component" value="Unassembled WGS sequence"/>
</dbReference>
<feature type="binding site" evidence="15">
    <location>
        <position position="311"/>
    </location>
    <ligand>
        <name>Mg(2+)</name>
        <dbReference type="ChEBI" id="CHEBI:18420"/>
        <label>2</label>
    </ligand>
</feature>
<evidence type="ECO:0000256" key="8">
    <source>
        <dbReference type="ARBA" id="ARBA00022960"/>
    </source>
</evidence>
<feature type="binding site" evidence="15">
    <location>
        <position position="311"/>
    </location>
    <ligand>
        <name>Mg(2+)</name>
        <dbReference type="ChEBI" id="CHEBI:18420"/>
        <label>1</label>
    </ligand>
</feature>
<dbReference type="Gene3D" id="3.40.50.20">
    <property type="match status" value="1"/>
</dbReference>
<dbReference type="Gene3D" id="3.30.1490.20">
    <property type="entry name" value="ATP-grasp fold, A domain"/>
    <property type="match status" value="1"/>
</dbReference>
<dbReference type="SUPFAM" id="SSF52440">
    <property type="entry name" value="PreATP-grasp domain"/>
    <property type="match status" value="1"/>
</dbReference>
<dbReference type="Pfam" id="PF07478">
    <property type="entry name" value="Dala_Dala_lig_C"/>
    <property type="match status" value="1"/>
</dbReference>
<evidence type="ECO:0000256" key="10">
    <source>
        <dbReference type="ARBA" id="ARBA00023211"/>
    </source>
</evidence>
<dbReference type="PROSITE" id="PS00844">
    <property type="entry name" value="DALA_DALA_LIGASE_2"/>
    <property type="match status" value="1"/>
</dbReference>
<dbReference type="GO" id="GO:0008360">
    <property type="term" value="P:regulation of cell shape"/>
    <property type="evidence" value="ECO:0007669"/>
    <property type="project" value="UniProtKB-KW"/>
</dbReference>
<feature type="binding site" evidence="14">
    <location>
        <begin position="310"/>
        <end position="311"/>
    </location>
    <ligand>
        <name>ATP</name>
        <dbReference type="ChEBI" id="CHEBI:30616"/>
    </ligand>
</feature>
<comment type="subcellular location">
    <subcellularLocation>
        <location evidence="12">Cytoplasm</location>
    </subcellularLocation>
</comment>
<dbReference type="EMBL" id="DWWM01000006">
    <property type="protein sequence ID" value="HJC35789.1"/>
    <property type="molecule type" value="Genomic_DNA"/>
</dbReference>
<dbReference type="InterPro" id="IPR000291">
    <property type="entry name" value="D-Ala_lig_Van_CS"/>
</dbReference>
<dbReference type="Pfam" id="PF01820">
    <property type="entry name" value="Dala_Dala_lig_N"/>
    <property type="match status" value="1"/>
</dbReference>
<evidence type="ECO:0000313" key="18">
    <source>
        <dbReference type="EMBL" id="HJC35789.1"/>
    </source>
</evidence>
<evidence type="ECO:0000256" key="2">
    <source>
        <dbReference type="ARBA" id="ARBA00010871"/>
    </source>
</evidence>
<dbReference type="GO" id="GO:0046872">
    <property type="term" value="F:metal ion binding"/>
    <property type="evidence" value="ECO:0007669"/>
    <property type="project" value="UniProtKB-KW"/>
</dbReference>
<feature type="active site" evidence="13">
    <location>
        <position position="322"/>
    </location>
</feature>
<feature type="binding site" evidence="14">
    <location>
        <begin position="186"/>
        <end position="187"/>
    </location>
    <ligand>
        <name>ATP</name>
        <dbReference type="ChEBI" id="CHEBI:30616"/>
    </ligand>
</feature>
<comment type="cofactor">
    <cofactor evidence="15">
        <name>Mg(2+)</name>
        <dbReference type="ChEBI" id="CHEBI:18420"/>
    </cofactor>
    <cofactor evidence="15">
        <name>Mn(2+)</name>
        <dbReference type="ChEBI" id="CHEBI:29035"/>
    </cofactor>
    <text evidence="15">Binds 2 magnesium or manganese ions per subunit.</text>
</comment>
<proteinExistence type="inferred from homology"/>
<keyword evidence="8 12" id="KW-0133">Cell shape</keyword>
<evidence type="ECO:0000256" key="4">
    <source>
        <dbReference type="ARBA" id="ARBA00022723"/>
    </source>
</evidence>
<dbReference type="NCBIfam" id="NF002528">
    <property type="entry name" value="PRK01966.1-4"/>
    <property type="match status" value="1"/>
</dbReference>
<comment type="pathway">
    <text evidence="12">Cell wall biogenesis; peptidoglycan biosynthesis.</text>
</comment>
<feature type="binding site" evidence="14">
    <location>
        <position position="134"/>
    </location>
    <ligand>
        <name>ATP</name>
        <dbReference type="ChEBI" id="CHEBI:30616"/>
    </ligand>
</feature>
<evidence type="ECO:0000256" key="14">
    <source>
        <dbReference type="PIRSR" id="PIRSR039102-2"/>
    </source>
</evidence>
<sequence length="359" mass="40055">MNKIALGIIFGGKSSEYYVSLHSAASLLRQIDAARYEITMIAISQKGEWFLYEGSIDALEHDHWRQEKCTPCALTHGGLLILHAHEYELRTLDCIFPVLHGKNGEDGTIQGLFELCDIPFVGCDHMSSAICMDKEMTHIIVEHAGIPCAPYMSVYAWEHRDPSAVYEEAKEKLGLPFFIKPCNAGSSYGIHCVESPAHFAEDLADAFYHDGKGKVILEKAIKGFEIGCAVMGNEELIAGSVDEIEISGSFFDYEGKYEMKDAAIYCPARIDETLFKAAQDMAKRAYRAMNCSGMTRVDMFVTPQRTIIFNELNTIPGFTATSRYPSMMKEIGIPFTRLIDTLVDLALQRKTGGDRRAEQ</sequence>
<evidence type="ECO:0000256" key="7">
    <source>
        <dbReference type="ARBA" id="ARBA00022842"/>
    </source>
</evidence>
<keyword evidence="7 15" id="KW-0460">Magnesium</keyword>
<evidence type="ECO:0000256" key="3">
    <source>
        <dbReference type="ARBA" id="ARBA00022598"/>
    </source>
</evidence>
<dbReference type="InterPro" id="IPR011095">
    <property type="entry name" value="Dala_Dala_lig_C"/>
</dbReference>
<reference evidence="18" key="2">
    <citation type="submission" date="2021-04" db="EMBL/GenBank/DDBJ databases">
        <authorList>
            <person name="Gilroy R."/>
        </authorList>
    </citation>
    <scope>NUCLEOTIDE SEQUENCE</scope>
    <source>
        <strain evidence="18">CHK187-11901</strain>
    </source>
</reference>
<dbReference type="EC" id="6.3.2.4" evidence="12"/>
<feature type="active site" evidence="13">
    <location>
        <position position="186"/>
    </location>
</feature>
<evidence type="ECO:0000256" key="13">
    <source>
        <dbReference type="PIRSR" id="PIRSR039102-1"/>
    </source>
</evidence>
<keyword evidence="12" id="KW-0963">Cytoplasm</keyword>
<keyword evidence="9 12" id="KW-0573">Peptidoglycan synthesis</keyword>
<evidence type="ECO:0000256" key="6">
    <source>
        <dbReference type="ARBA" id="ARBA00022840"/>
    </source>
</evidence>
<comment type="similarity">
    <text evidence="2 12">Belongs to the D-alanine--D-alanine ligase family.</text>
</comment>
<evidence type="ECO:0000256" key="11">
    <source>
        <dbReference type="ARBA" id="ARBA00023316"/>
    </source>
</evidence>
<evidence type="ECO:0000256" key="1">
    <source>
        <dbReference type="ARBA" id="ARBA00001936"/>
    </source>
</evidence>
<keyword evidence="11 12" id="KW-0961">Cell wall biogenesis/degradation</keyword>
<dbReference type="GO" id="GO:0009252">
    <property type="term" value="P:peptidoglycan biosynthetic process"/>
    <property type="evidence" value="ECO:0007669"/>
    <property type="project" value="UniProtKB-UniRule"/>
</dbReference>
<dbReference type="FunFam" id="3.30.470.20:FF:000008">
    <property type="entry name" value="D-alanine--D-alanine ligase"/>
    <property type="match status" value="1"/>
</dbReference>
<feature type="binding site" evidence="14">
    <location>
        <begin position="218"/>
        <end position="225"/>
    </location>
    <ligand>
        <name>ATP</name>
        <dbReference type="ChEBI" id="CHEBI:30616"/>
    </ligand>
</feature>
<feature type="domain" description="ATP-grasp" evidence="17">
    <location>
        <begin position="138"/>
        <end position="344"/>
    </location>
</feature>